<dbReference type="EMBL" id="HACG01053499">
    <property type="protein sequence ID" value="CEL00370.1"/>
    <property type="molecule type" value="Transcribed_RNA"/>
</dbReference>
<dbReference type="AlphaFoldDB" id="A0A0B7C7H9"/>
<organism evidence="1">
    <name type="scientific">Arion vulgaris</name>
    <dbReference type="NCBI Taxonomy" id="1028688"/>
    <lineage>
        <taxon>Eukaryota</taxon>
        <taxon>Metazoa</taxon>
        <taxon>Spiralia</taxon>
        <taxon>Lophotrochozoa</taxon>
        <taxon>Mollusca</taxon>
        <taxon>Gastropoda</taxon>
        <taxon>Heterobranchia</taxon>
        <taxon>Euthyneura</taxon>
        <taxon>Panpulmonata</taxon>
        <taxon>Eupulmonata</taxon>
        <taxon>Stylommatophora</taxon>
        <taxon>Helicina</taxon>
        <taxon>Arionoidea</taxon>
        <taxon>Arionidae</taxon>
        <taxon>Arion</taxon>
    </lineage>
</organism>
<feature type="non-terminal residue" evidence="1">
    <location>
        <position position="1"/>
    </location>
</feature>
<proteinExistence type="predicted"/>
<protein>
    <submittedName>
        <fullName evidence="1">Uncharacterized protein</fullName>
    </submittedName>
</protein>
<reference evidence="1" key="1">
    <citation type="submission" date="2014-12" db="EMBL/GenBank/DDBJ databases">
        <title>Insight into the proteome of Arion vulgaris.</title>
        <authorList>
            <person name="Aradska J."/>
            <person name="Bulat T."/>
            <person name="Smidak R."/>
            <person name="Sarate P."/>
            <person name="Gangsoo J."/>
            <person name="Sialana F."/>
            <person name="Bilban M."/>
            <person name="Lubec G."/>
        </authorList>
    </citation>
    <scope>NUCLEOTIDE SEQUENCE</scope>
    <source>
        <tissue evidence="1">Skin</tissue>
    </source>
</reference>
<evidence type="ECO:0000313" key="1">
    <source>
        <dbReference type="EMBL" id="CEL00370.1"/>
    </source>
</evidence>
<name>A0A0B7C7H9_9EUPU</name>
<feature type="non-terminal residue" evidence="1">
    <location>
        <position position="94"/>
    </location>
</feature>
<sequence length="94" mass="10984">NKYGYNQDGFDRNGNDIFGFDAKGLDNRLCNYYFLGPIHILVKRYITGALMDLNVTVLNNIKRICPQLSKLPDSTILKYWLDRYNQRSLLNSVY</sequence>
<accession>A0A0B7C7H9</accession>
<gene>
    <name evidence="1" type="primary">ORF223537</name>
</gene>